<gene>
    <name evidence="1" type="ORF">C0W93_21040</name>
</gene>
<protein>
    <submittedName>
        <fullName evidence="1">Uncharacterized protein</fullName>
    </submittedName>
</protein>
<proteinExistence type="predicted"/>
<dbReference type="Proteomes" id="UP000240530">
    <property type="component" value="Unassembled WGS sequence"/>
</dbReference>
<organism evidence="1 2">
    <name type="scientific">Photobacterium leiognathi subsp. mandapamensis</name>
    <name type="common">Photobacterium mandapamensis</name>
    <dbReference type="NCBI Taxonomy" id="48408"/>
    <lineage>
        <taxon>Bacteria</taxon>
        <taxon>Pseudomonadati</taxon>
        <taxon>Pseudomonadota</taxon>
        <taxon>Gammaproteobacteria</taxon>
        <taxon>Vibrionales</taxon>
        <taxon>Vibrionaceae</taxon>
        <taxon>Photobacterium</taxon>
    </lineage>
</organism>
<evidence type="ECO:0000313" key="1">
    <source>
        <dbReference type="EMBL" id="PSV05936.1"/>
    </source>
</evidence>
<name>A0A2T3KPG2_PHOLD</name>
<dbReference type="AlphaFoldDB" id="A0A2T3KPG2"/>
<evidence type="ECO:0000313" key="2">
    <source>
        <dbReference type="Proteomes" id="UP000240530"/>
    </source>
</evidence>
<dbReference type="RefSeq" id="WP_107186279.1">
    <property type="nucleotide sequence ID" value="NZ_JAWQGC010000009.1"/>
</dbReference>
<comment type="caution">
    <text evidence="1">The sequence shown here is derived from an EMBL/GenBank/DDBJ whole genome shotgun (WGS) entry which is preliminary data.</text>
</comment>
<dbReference type="EMBL" id="PYNS01000044">
    <property type="protein sequence ID" value="PSV05936.1"/>
    <property type="molecule type" value="Genomic_DNA"/>
</dbReference>
<sequence>MTTKTNFVKVSTGDVIAKALIGACSHYPDHGIMVLNIKGDKLLWISEPSNEKARVIRDEINAQLMA</sequence>
<reference evidence="1 2" key="1">
    <citation type="submission" date="2018-03" db="EMBL/GenBank/DDBJ databases">
        <title>Whole genome sequencing of Histamine producing bacteria.</title>
        <authorList>
            <person name="Butler K."/>
        </authorList>
    </citation>
    <scope>NUCLEOTIDE SEQUENCE [LARGE SCALE GENOMIC DNA]</scope>
    <source>
        <strain evidence="1 2">Res.4.1</strain>
    </source>
</reference>
<accession>A0A2T3KPG2</accession>